<dbReference type="InterPro" id="IPR018559">
    <property type="entry name" value="DUF2015"/>
</dbReference>
<dbReference type="Proteomes" id="UP000075230">
    <property type="component" value="Unassembled WGS sequence"/>
</dbReference>
<organism evidence="5 6">
    <name type="scientific">Aspergillus kawachii</name>
    <name type="common">White koji mold</name>
    <name type="synonym">Aspergillus awamori var. kawachi</name>
    <dbReference type="NCBI Taxonomy" id="1069201"/>
    <lineage>
        <taxon>Eukaryota</taxon>
        <taxon>Fungi</taxon>
        <taxon>Dikarya</taxon>
        <taxon>Ascomycota</taxon>
        <taxon>Pezizomycotina</taxon>
        <taxon>Eurotiomycetes</taxon>
        <taxon>Eurotiomycetidae</taxon>
        <taxon>Eurotiales</taxon>
        <taxon>Aspergillaceae</taxon>
        <taxon>Aspergillus</taxon>
        <taxon>Aspergillus subgen. Circumdati</taxon>
    </lineage>
</organism>
<evidence type="ECO:0000256" key="3">
    <source>
        <dbReference type="SAM" id="MobiDB-lite"/>
    </source>
</evidence>
<dbReference type="VEuPathDB" id="FungiDB:ASPFODRAFT_135783"/>
<dbReference type="PANTHER" id="PTHR28023:SF1">
    <property type="entry name" value="UPF0357 PROTEIN YCL012C"/>
    <property type="match status" value="1"/>
</dbReference>
<dbReference type="AlphaFoldDB" id="A0A146FZ90"/>
<gene>
    <name evidence="5" type="ORF">RIB2604_03601170</name>
</gene>
<protein>
    <submittedName>
        <fullName evidence="5">Uncharacterized protein</fullName>
    </submittedName>
</protein>
<comment type="similarity">
    <text evidence="1">Belongs to the UPF0357 family.</text>
</comment>
<evidence type="ECO:0000256" key="4">
    <source>
        <dbReference type="SAM" id="SignalP"/>
    </source>
</evidence>
<feature type="chain" id="PRO_5007524209" evidence="4">
    <location>
        <begin position="21"/>
        <end position="142"/>
    </location>
</feature>
<dbReference type="Pfam" id="PF09435">
    <property type="entry name" value="DUF2015"/>
    <property type="match status" value="1"/>
</dbReference>
<dbReference type="PANTHER" id="PTHR28023">
    <property type="entry name" value="UPF0357 PROTEIN YCL012C"/>
    <property type="match status" value="1"/>
</dbReference>
<accession>A0A146FZ90</accession>
<feature type="compositionally biased region" description="Basic and acidic residues" evidence="3">
    <location>
        <begin position="131"/>
        <end position="142"/>
    </location>
</feature>
<feature type="region of interest" description="Disordered" evidence="3">
    <location>
        <begin position="122"/>
        <end position="142"/>
    </location>
</feature>
<reference evidence="5 6" key="1">
    <citation type="journal article" date="2016" name="DNA Res.">
        <title>Genome sequence of Aspergillus luchuensis NBRC 4314.</title>
        <authorList>
            <person name="Yamada O."/>
            <person name="Machida M."/>
            <person name="Hosoyama A."/>
            <person name="Goto M."/>
            <person name="Takahashi T."/>
            <person name="Futagami T."/>
            <person name="Yamagata Y."/>
            <person name="Takeuchi M."/>
            <person name="Kobayashi T."/>
            <person name="Koike H."/>
            <person name="Abe K."/>
            <person name="Asai K."/>
            <person name="Arita M."/>
            <person name="Fujita N."/>
            <person name="Fukuda K."/>
            <person name="Higa K."/>
            <person name="Horikawa H."/>
            <person name="Ishikawa T."/>
            <person name="Jinno K."/>
            <person name="Kato Y."/>
            <person name="Kirimura K."/>
            <person name="Mizutani O."/>
            <person name="Nakasone K."/>
            <person name="Sano M."/>
            <person name="Shiraishi Y."/>
            <person name="Tsukahara M."/>
            <person name="Gomi K."/>
        </authorList>
    </citation>
    <scope>NUCLEOTIDE SEQUENCE [LARGE SCALE GENOMIC DNA]</scope>
    <source>
        <strain evidence="5 6">RIB 2604</strain>
    </source>
</reference>
<proteinExistence type="inferred from homology"/>
<feature type="signal peptide" evidence="4">
    <location>
        <begin position="1"/>
        <end position="20"/>
    </location>
</feature>
<evidence type="ECO:0000256" key="1">
    <source>
        <dbReference type="ARBA" id="ARBA00008325"/>
    </source>
</evidence>
<evidence type="ECO:0000256" key="2">
    <source>
        <dbReference type="ARBA" id="ARBA00022729"/>
    </source>
</evidence>
<dbReference type="EMBL" id="BCWF01000035">
    <property type="protein sequence ID" value="GAT30776.1"/>
    <property type="molecule type" value="Genomic_DNA"/>
</dbReference>
<evidence type="ECO:0000313" key="5">
    <source>
        <dbReference type="EMBL" id="GAT30776.1"/>
    </source>
</evidence>
<comment type="caution">
    <text evidence="5">The sequence shown here is derived from an EMBL/GenBank/DDBJ whole genome shotgun (WGS) entry which is preliminary data.</text>
</comment>
<keyword evidence="2 4" id="KW-0732">Signal</keyword>
<evidence type="ECO:0000313" key="6">
    <source>
        <dbReference type="Proteomes" id="UP000075230"/>
    </source>
</evidence>
<sequence>MAYYLLYFLTISVVVCEASSLSILQVIQAFLPDLPLALYLTRSRWLHLLPVPDYIYDRLPSTFAGDVEAGLVSSEFDISANIAEGDTRAGLDDQAKREILRIMKRRRVDFNEGRRIYMEQRFSKNNIGPDGRPRDPKFVSFS</sequence>
<reference evidence="6" key="2">
    <citation type="submission" date="2016-02" db="EMBL/GenBank/DDBJ databases">
        <title>Genome sequencing of Aspergillus luchuensis NBRC 4314.</title>
        <authorList>
            <person name="Yamada O."/>
        </authorList>
    </citation>
    <scope>NUCLEOTIDE SEQUENCE [LARGE SCALE GENOMIC DNA]</scope>
    <source>
        <strain evidence="6">RIB 2604</strain>
    </source>
</reference>
<name>A0A146FZ90_ASPKA</name>